<evidence type="ECO:0000313" key="4">
    <source>
        <dbReference type="EMBL" id="QPH38077.1"/>
    </source>
</evidence>
<evidence type="ECO:0000256" key="1">
    <source>
        <dbReference type="ARBA" id="ARBA00007381"/>
    </source>
</evidence>
<dbReference type="CDD" id="cd24029">
    <property type="entry name" value="ASKHA_NBD_HSP70_DnaK_HscA_HscC"/>
    <property type="match status" value="1"/>
</dbReference>
<evidence type="ECO:0000256" key="2">
    <source>
        <dbReference type="ARBA" id="ARBA00022741"/>
    </source>
</evidence>
<dbReference type="PROSITE" id="PS01036">
    <property type="entry name" value="HSP70_3"/>
    <property type="match status" value="1"/>
</dbReference>
<dbReference type="EMBL" id="CP064939">
    <property type="protein sequence ID" value="QPH38077.1"/>
    <property type="molecule type" value="Genomic_DNA"/>
</dbReference>
<dbReference type="PROSITE" id="PS00297">
    <property type="entry name" value="HSP70_1"/>
    <property type="match status" value="1"/>
</dbReference>
<proteinExistence type="inferred from homology"/>
<comment type="similarity">
    <text evidence="1">Belongs to the heat shock protein 70 family.</text>
</comment>
<dbReference type="AlphaFoldDB" id="A0A7U3Q5F7"/>
<organism evidence="4 5">
    <name type="scientific">Pedobacter endophyticus</name>
    <dbReference type="NCBI Taxonomy" id="2789740"/>
    <lineage>
        <taxon>Bacteria</taxon>
        <taxon>Pseudomonadati</taxon>
        <taxon>Bacteroidota</taxon>
        <taxon>Sphingobacteriia</taxon>
        <taxon>Sphingobacteriales</taxon>
        <taxon>Sphingobacteriaceae</taxon>
        <taxon>Pedobacter</taxon>
    </lineage>
</organism>
<sequence length="824" mass="93703">MENINFGIDLGTTNSGIGKFYQGKVNIFKNPVGFRDTLPSVVAYRNSRILVGDKARELISVQPENVFSSFKRKMGSEHIYAVPAINENKTAINFSELVLRELINFVGDDKPTAAVITIPASFDTIQSNATKTAGYNAGLQEIVLLQEPIAACLAYANLQNIPINEDKTWLVYDFGGGTFDVALVNINNRELKVMDHEGNNFLGGLDIDNLMVEHILCPVLESELGISDLWKQIVGTEDSPYKKLFFELLYRAEEAKKELSIKESAFVELDIDSKFIELEITRQRFNELIHPKVIETITLTNRLLQKNSISKHQIERIILVGGTTYIPYVKTTLQKEFATIVDSSIDPTTAIIVGASYYAGTKTRQLSTSITDEKEVQTMLNDVKLAYEVNSQDDDELLVALVPNEFSGYYRITRSDGGFDTGLITFHSRFTEFLKLIPKNSNFFNVKIFDKYQNLVYEKENLVINHGIYNITGQPLPNDICLEIDDSLGTTYLEKIFRKNDILPLSKKLYKTISKPILKDSGEKLIINIVEGRAETSPASNLCIGYLEIKSEMLSANLLKGTDIEIDFEISESRDLTVNVFIGAIDLEITEVFNASAKQVSPSKIQHELENSLINVDEELLSSHHQEYSPTIDQLNDVRLEIIDLLRELIEIEGDLVTDRIYNIDERKRKVFQIYDDLVRRKHLLAEIDNYQTSKMEVKESLLLKPNPRIEGLFNKVIKNEAQFLNSNQLSLIKSKTKELDKISNEIYYQEDESYINLFYFYAYRELNEYADEKLARNFINGGEKAIAEANYKELRGIINGLYSLLKEKPKNYFDDKDGTLGLK</sequence>
<dbReference type="GO" id="GO:0005524">
    <property type="term" value="F:ATP binding"/>
    <property type="evidence" value="ECO:0007669"/>
    <property type="project" value="UniProtKB-KW"/>
</dbReference>
<dbReference type="Gene3D" id="3.90.640.10">
    <property type="entry name" value="Actin, Chain A, domain 4"/>
    <property type="match status" value="1"/>
</dbReference>
<gene>
    <name evidence="4" type="ORF">IZT61_13310</name>
</gene>
<keyword evidence="3" id="KW-0067">ATP-binding</keyword>
<reference evidence="4 5" key="1">
    <citation type="submission" date="2020-11" db="EMBL/GenBank/DDBJ databases">
        <title>Pedobacter endophytica, an endophytic bacteria isolated form Carex pumila.</title>
        <authorList>
            <person name="Peng Y."/>
            <person name="Jiang L."/>
            <person name="Lee J."/>
        </authorList>
    </citation>
    <scope>NUCLEOTIDE SEQUENCE [LARGE SCALE GENOMIC DNA]</scope>
    <source>
        <strain evidence="4 5">JBR3-12</strain>
    </source>
</reference>
<accession>A0A7U3Q5F7</accession>
<evidence type="ECO:0000313" key="5">
    <source>
        <dbReference type="Proteomes" id="UP000594759"/>
    </source>
</evidence>
<dbReference type="InterPro" id="IPR013126">
    <property type="entry name" value="Hsp_70_fam"/>
</dbReference>
<dbReference type="Pfam" id="PF00012">
    <property type="entry name" value="HSP70"/>
    <property type="match status" value="1"/>
</dbReference>
<dbReference type="PRINTS" id="PR00301">
    <property type="entry name" value="HEATSHOCK70"/>
</dbReference>
<evidence type="ECO:0000256" key="3">
    <source>
        <dbReference type="ARBA" id="ARBA00022840"/>
    </source>
</evidence>
<dbReference type="RefSeq" id="WP_196097387.1">
    <property type="nucleotide sequence ID" value="NZ_CP064939.1"/>
</dbReference>
<dbReference type="GO" id="GO:0140662">
    <property type="term" value="F:ATP-dependent protein folding chaperone"/>
    <property type="evidence" value="ECO:0007669"/>
    <property type="project" value="InterPro"/>
</dbReference>
<dbReference type="SUPFAM" id="SSF53067">
    <property type="entry name" value="Actin-like ATPase domain"/>
    <property type="match status" value="2"/>
</dbReference>
<dbReference type="InterPro" id="IPR018181">
    <property type="entry name" value="Heat_shock_70_CS"/>
</dbReference>
<keyword evidence="5" id="KW-1185">Reference proteome</keyword>
<dbReference type="InterPro" id="IPR043129">
    <property type="entry name" value="ATPase_NBD"/>
</dbReference>
<dbReference type="PANTHER" id="PTHR19375">
    <property type="entry name" value="HEAT SHOCK PROTEIN 70KDA"/>
    <property type="match status" value="1"/>
</dbReference>
<dbReference type="Proteomes" id="UP000594759">
    <property type="component" value="Chromosome"/>
</dbReference>
<keyword evidence="2" id="KW-0547">Nucleotide-binding</keyword>
<name>A0A7U3Q5F7_9SPHI</name>
<dbReference type="KEGG" id="pex:IZT61_13310"/>
<dbReference type="Gene3D" id="3.30.420.40">
    <property type="match status" value="2"/>
</dbReference>
<protein>
    <submittedName>
        <fullName evidence="4">Hsp70 family protein</fullName>
    </submittedName>
</protein>